<dbReference type="EMBL" id="RCZP01000001">
    <property type="protein sequence ID" value="TPG61152.1"/>
    <property type="molecule type" value="Genomic_DNA"/>
</dbReference>
<evidence type="ECO:0000259" key="2">
    <source>
        <dbReference type="Pfam" id="PF01757"/>
    </source>
</evidence>
<name>A0A502GHU4_9PROT</name>
<dbReference type="InterPro" id="IPR002656">
    <property type="entry name" value="Acyl_transf_3_dom"/>
</dbReference>
<keyword evidence="4" id="KW-1185">Reference proteome</keyword>
<keyword evidence="3" id="KW-0808">Transferase</keyword>
<feature type="transmembrane region" description="Helical" evidence="1">
    <location>
        <begin position="227"/>
        <end position="257"/>
    </location>
</feature>
<gene>
    <name evidence="3" type="ORF">EAH89_00900</name>
</gene>
<dbReference type="GO" id="GO:0016747">
    <property type="term" value="F:acyltransferase activity, transferring groups other than amino-acyl groups"/>
    <property type="evidence" value="ECO:0007669"/>
    <property type="project" value="InterPro"/>
</dbReference>
<evidence type="ECO:0000256" key="1">
    <source>
        <dbReference type="SAM" id="Phobius"/>
    </source>
</evidence>
<feature type="transmembrane region" description="Helical" evidence="1">
    <location>
        <begin position="12"/>
        <end position="32"/>
    </location>
</feature>
<organism evidence="3 4">
    <name type="scientific">Muricoccus nepalensis</name>
    <dbReference type="NCBI Taxonomy" id="1854500"/>
    <lineage>
        <taxon>Bacteria</taxon>
        <taxon>Pseudomonadati</taxon>
        <taxon>Pseudomonadota</taxon>
        <taxon>Alphaproteobacteria</taxon>
        <taxon>Acetobacterales</taxon>
        <taxon>Roseomonadaceae</taxon>
        <taxon>Muricoccus</taxon>
    </lineage>
</organism>
<dbReference type="Proteomes" id="UP000317078">
    <property type="component" value="Unassembled WGS sequence"/>
</dbReference>
<feature type="transmembrane region" description="Helical" evidence="1">
    <location>
        <begin position="167"/>
        <end position="191"/>
    </location>
</feature>
<reference evidence="3 4" key="1">
    <citation type="journal article" date="2019" name="Environ. Microbiol.">
        <title>Species interactions and distinct microbial communities in high Arctic permafrost affected cryosols are associated with the CH4 and CO2 gas fluxes.</title>
        <authorList>
            <person name="Altshuler I."/>
            <person name="Hamel J."/>
            <person name="Turney S."/>
            <person name="Magnuson E."/>
            <person name="Levesque R."/>
            <person name="Greer C."/>
            <person name="Whyte L.G."/>
        </authorList>
    </citation>
    <scope>NUCLEOTIDE SEQUENCE [LARGE SCALE GENOMIC DNA]</scope>
    <source>
        <strain evidence="3 4">S9.3B</strain>
    </source>
</reference>
<feature type="transmembrane region" description="Helical" evidence="1">
    <location>
        <begin position="90"/>
        <end position="109"/>
    </location>
</feature>
<accession>A0A502GHU4</accession>
<sequence>MASSMQERRVANNFDLIRLAAALGVLFSHAFQLSEGNYRSEPVWQIGAHQTTIGRLAVIVFFIVSGYLITASFQRRPDAARFCLARALRLLPGLAAMLLLVALLAGPALSTVGLRDYLADPQTHRFVVGNLLVFGYQEWLPGLFAANPLPRVVAGSLWTLAYEAGCYGAVLALGLAGLLRRGPVLALYLGLLVANKLWLGGEWVQLGSFFAGGAVMQLWAVPLRAGVAWGCAALLAASVAITGFPVAAATAGVYLVIYLALATRPVALRFGDLSYGTYIYGFPVQQAATMLLGAAASWWSNFLVSLPVVLALAWMSWHWVEAPALALRPWLERRLPPAPGRVALGKPPAA</sequence>
<feature type="transmembrane region" description="Helical" evidence="1">
    <location>
        <begin position="52"/>
        <end position="69"/>
    </location>
</feature>
<comment type="caution">
    <text evidence="3">The sequence shown here is derived from an EMBL/GenBank/DDBJ whole genome shotgun (WGS) entry which is preliminary data.</text>
</comment>
<dbReference type="AlphaFoldDB" id="A0A502GHU4"/>
<keyword evidence="1" id="KW-0812">Transmembrane</keyword>
<dbReference type="OrthoDB" id="9767863at2"/>
<keyword evidence="1" id="KW-0472">Membrane</keyword>
<proteinExistence type="predicted"/>
<feature type="domain" description="Acyltransferase 3" evidence="2">
    <location>
        <begin position="13"/>
        <end position="316"/>
    </location>
</feature>
<feature type="transmembrane region" description="Helical" evidence="1">
    <location>
        <begin position="302"/>
        <end position="320"/>
    </location>
</feature>
<keyword evidence="3" id="KW-0012">Acyltransferase</keyword>
<protein>
    <submittedName>
        <fullName evidence="3">Acyltransferase</fullName>
    </submittedName>
</protein>
<dbReference type="Pfam" id="PF01757">
    <property type="entry name" value="Acyl_transf_3"/>
    <property type="match status" value="1"/>
</dbReference>
<dbReference type="InterPro" id="IPR050879">
    <property type="entry name" value="Acyltransferase_3"/>
</dbReference>
<dbReference type="PANTHER" id="PTHR23028">
    <property type="entry name" value="ACETYLTRANSFERASE"/>
    <property type="match status" value="1"/>
</dbReference>
<evidence type="ECO:0000313" key="4">
    <source>
        <dbReference type="Proteomes" id="UP000317078"/>
    </source>
</evidence>
<evidence type="ECO:0000313" key="3">
    <source>
        <dbReference type="EMBL" id="TPG61152.1"/>
    </source>
</evidence>
<keyword evidence="1" id="KW-1133">Transmembrane helix</keyword>